<comment type="caution">
    <text evidence="1">The sequence shown here is derived from an EMBL/GenBank/DDBJ whole genome shotgun (WGS) entry which is preliminary data.</text>
</comment>
<protein>
    <recommendedName>
        <fullName evidence="3">Transposase</fullName>
    </recommendedName>
</protein>
<evidence type="ECO:0000313" key="2">
    <source>
        <dbReference type="Proteomes" id="UP001160148"/>
    </source>
</evidence>
<proteinExistence type="predicted"/>
<evidence type="ECO:0008006" key="3">
    <source>
        <dbReference type="Google" id="ProtNLM"/>
    </source>
</evidence>
<gene>
    <name evidence="1" type="ORF">MEUPH1_LOCUS21909</name>
</gene>
<sequence length="108" mass="12700">MKIFECMAYLPLEKNDDAWLIIRSTAPDEVKLAEFNDYFVENWLDSVTISKEMWNCHNEKHRTNNIVEGWNHKFKTLVGRSHPSTWVLIEKLKITAAESDHRLLVALN</sequence>
<dbReference type="EMBL" id="CARXXK010000004">
    <property type="protein sequence ID" value="CAI6367433.1"/>
    <property type="molecule type" value="Genomic_DNA"/>
</dbReference>
<dbReference type="AlphaFoldDB" id="A0AAV0XGS5"/>
<dbReference type="Proteomes" id="UP001160148">
    <property type="component" value="Unassembled WGS sequence"/>
</dbReference>
<keyword evidence="2" id="KW-1185">Reference proteome</keyword>
<organism evidence="1 2">
    <name type="scientific">Macrosiphum euphorbiae</name>
    <name type="common">potato aphid</name>
    <dbReference type="NCBI Taxonomy" id="13131"/>
    <lineage>
        <taxon>Eukaryota</taxon>
        <taxon>Metazoa</taxon>
        <taxon>Ecdysozoa</taxon>
        <taxon>Arthropoda</taxon>
        <taxon>Hexapoda</taxon>
        <taxon>Insecta</taxon>
        <taxon>Pterygota</taxon>
        <taxon>Neoptera</taxon>
        <taxon>Paraneoptera</taxon>
        <taxon>Hemiptera</taxon>
        <taxon>Sternorrhyncha</taxon>
        <taxon>Aphidomorpha</taxon>
        <taxon>Aphidoidea</taxon>
        <taxon>Aphididae</taxon>
        <taxon>Macrosiphini</taxon>
        <taxon>Macrosiphum</taxon>
    </lineage>
</organism>
<accession>A0AAV0XGS5</accession>
<evidence type="ECO:0000313" key="1">
    <source>
        <dbReference type="EMBL" id="CAI6367433.1"/>
    </source>
</evidence>
<name>A0AAV0XGS5_9HEMI</name>
<reference evidence="1 2" key="1">
    <citation type="submission" date="2023-01" db="EMBL/GenBank/DDBJ databases">
        <authorList>
            <person name="Whitehead M."/>
        </authorList>
    </citation>
    <scope>NUCLEOTIDE SEQUENCE [LARGE SCALE GENOMIC DNA]</scope>
</reference>